<dbReference type="SUPFAM" id="SSF53448">
    <property type="entry name" value="Nucleotide-diphospho-sugar transferases"/>
    <property type="match status" value="1"/>
</dbReference>
<dbReference type="InterPro" id="IPR051161">
    <property type="entry name" value="Mannose-6P_isomerase_type2"/>
</dbReference>
<reference evidence="3 4" key="1">
    <citation type="submission" date="2015-10" db="EMBL/GenBank/DDBJ databases">
        <title>Draft Genome Sequence of Chlorobium limicola strain Frasassi Growing under Artificial Lighting in the Frasassi Cave System.</title>
        <authorList>
            <person name="Mansor M."/>
            <person name="Macalady J."/>
        </authorList>
    </citation>
    <scope>NUCLEOTIDE SEQUENCE [LARGE SCALE GENOMIC DNA]</scope>
    <source>
        <strain evidence="3 4">Frasassi</strain>
    </source>
</reference>
<dbReference type="InterPro" id="IPR029044">
    <property type="entry name" value="Nucleotide-diphossugar_trans"/>
</dbReference>
<evidence type="ECO:0000259" key="2">
    <source>
        <dbReference type="Pfam" id="PF22640"/>
    </source>
</evidence>
<dbReference type="GO" id="GO:0009298">
    <property type="term" value="P:GDP-mannose biosynthetic process"/>
    <property type="evidence" value="ECO:0007669"/>
    <property type="project" value="TreeGrafter"/>
</dbReference>
<proteinExistence type="predicted"/>
<evidence type="ECO:0000259" key="1">
    <source>
        <dbReference type="Pfam" id="PF00483"/>
    </source>
</evidence>
<feature type="domain" description="Nucleotidyl transferase" evidence="1">
    <location>
        <begin position="11"/>
        <end position="296"/>
    </location>
</feature>
<dbReference type="Pfam" id="PF00483">
    <property type="entry name" value="NTP_transferase"/>
    <property type="match status" value="1"/>
</dbReference>
<name>A0A101J4V7_CHLLI</name>
<sequence length="372" mass="41651">MHTMPNSHVYAVIMAGGSAKALWPAARRKHPAQCLELFRLDTMFSLTVRRIASLVPPERIIVISSREGRECIIAAGTDISPENIIAEPSARNTAPCIALATAHIKKRDPDAVTVVLPSDHDVRDVESFIKILEIGIRIAAEKKGLITIGLTPAYPETEYGYIQSAGHSEEMPPEDGEHGYTLFRVKTFAEKPDYATAVQFLESRDFFWNSGVFIWHIDAICREFERSMPELYKDLLTIHEHLGTDTEDEVIEDVYSWIHPVSIDHGIMEKADPVYMLAGDFGWSDLVSWDEVARISASHENPEDTCELDVMRVESSGVFLRKPQGKLVCMVGVNDLIVVDTGDVLLICNKGDTCKVSAIVDLLRREKREEFL</sequence>
<dbReference type="SUPFAM" id="SSF159283">
    <property type="entry name" value="Guanosine diphospho-D-mannose pyrophosphorylase/mannose-6-phosphate isomerase linker domain"/>
    <property type="match status" value="1"/>
</dbReference>
<keyword evidence="4" id="KW-1185">Reference proteome</keyword>
<protein>
    <submittedName>
        <fullName evidence="3">Mannose-1-phosphate guanyltransferase</fullName>
    </submittedName>
</protein>
<evidence type="ECO:0000313" key="3">
    <source>
        <dbReference type="EMBL" id="KUL20254.1"/>
    </source>
</evidence>
<dbReference type="CDD" id="cd02509">
    <property type="entry name" value="GDP-M1P_Guanylyltransferase"/>
    <property type="match status" value="1"/>
</dbReference>
<dbReference type="InterPro" id="IPR049577">
    <property type="entry name" value="GMPP_N"/>
</dbReference>
<accession>A0A101J4V7</accession>
<comment type="caution">
    <text evidence="3">The sequence shown here is derived from an EMBL/GenBank/DDBJ whole genome shotgun (WGS) entry which is preliminary data.</text>
</comment>
<dbReference type="PANTHER" id="PTHR46390">
    <property type="entry name" value="MANNOSE-1-PHOSPHATE GUANYLYLTRANSFERASE"/>
    <property type="match status" value="1"/>
</dbReference>
<dbReference type="Gene3D" id="3.90.550.10">
    <property type="entry name" value="Spore Coat Polysaccharide Biosynthesis Protein SpsA, Chain A"/>
    <property type="match status" value="1"/>
</dbReference>
<keyword evidence="3" id="KW-0808">Transferase</keyword>
<dbReference type="PANTHER" id="PTHR46390:SF1">
    <property type="entry name" value="MANNOSE-1-PHOSPHATE GUANYLYLTRANSFERASE"/>
    <property type="match status" value="1"/>
</dbReference>
<organism evidence="3 4">
    <name type="scientific">Chlorobium limicola</name>
    <dbReference type="NCBI Taxonomy" id="1092"/>
    <lineage>
        <taxon>Bacteria</taxon>
        <taxon>Pseudomonadati</taxon>
        <taxon>Chlorobiota</taxon>
        <taxon>Chlorobiia</taxon>
        <taxon>Chlorobiales</taxon>
        <taxon>Chlorobiaceae</taxon>
        <taxon>Chlorobium/Pelodictyon group</taxon>
        <taxon>Chlorobium</taxon>
    </lineage>
</organism>
<dbReference type="InterPro" id="IPR054566">
    <property type="entry name" value="ManC/GMP-like_b-helix"/>
</dbReference>
<dbReference type="Pfam" id="PF22640">
    <property type="entry name" value="ManC_GMP_beta-helix"/>
    <property type="match status" value="1"/>
</dbReference>
<dbReference type="GO" id="GO:0004475">
    <property type="term" value="F:mannose-1-phosphate guanylyltransferase (GTP) activity"/>
    <property type="evidence" value="ECO:0007669"/>
    <property type="project" value="InterPro"/>
</dbReference>
<gene>
    <name evidence="3" type="ORF">ASB62_09980</name>
</gene>
<feature type="domain" description="MannoseP isomerase/GMP-like beta-helix" evidence="2">
    <location>
        <begin position="311"/>
        <end position="362"/>
    </location>
</feature>
<dbReference type="Proteomes" id="UP000053937">
    <property type="component" value="Unassembled WGS sequence"/>
</dbReference>
<dbReference type="InterPro" id="IPR005835">
    <property type="entry name" value="NTP_transferase_dom"/>
</dbReference>
<dbReference type="EMBL" id="LMBR01000251">
    <property type="protein sequence ID" value="KUL20254.1"/>
    <property type="molecule type" value="Genomic_DNA"/>
</dbReference>
<dbReference type="AlphaFoldDB" id="A0A101J4V7"/>
<evidence type="ECO:0000313" key="4">
    <source>
        <dbReference type="Proteomes" id="UP000053937"/>
    </source>
</evidence>